<reference evidence="7" key="1">
    <citation type="submission" date="2024-04" db="EMBL/GenBank/DDBJ databases">
        <title>Salinicola lusitanus LLJ914,a marine bacterium isolated from the Okinawa Trough.</title>
        <authorList>
            <person name="Li J."/>
        </authorList>
    </citation>
    <scope>NUCLEOTIDE SEQUENCE [LARGE SCALE GENOMIC DNA]</scope>
</reference>
<evidence type="ECO:0000256" key="3">
    <source>
        <dbReference type="ARBA" id="ARBA00022989"/>
    </source>
</evidence>
<dbReference type="EMBL" id="JBBPFD010000003">
    <property type="protein sequence ID" value="KAK7933737.1"/>
    <property type="molecule type" value="Genomic_DNA"/>
</dbReference>
<evidence type="ECO:0000313" key="7">
    <source>
        <dbReference type="Proteomes" id="UP001460270"/>
    </source>
</evidence>
<evidence type="ECO:0000256" key="4">
    <source>
        <dbReference type="ARBA" id="ARBA00023136"/>
    </source>
</evidence>
<keyword evidence="7" id="KW-1185">Reference proteome</keyword>
<dbReference type="GO" id="GO:0005385">
    <property type="term" value="F:zinc ion transmembrane transporter activity"/>
    <property type="evidence" value="ECO:0007669"/>
    <property type="project" value="TreeGrafter"/>
</dbReference>
<evidence type="ECO:0000256" key="2">
    <source>
        <dbReference type="ARBA" id="ARBA00022692"/>
    </source>
</evidence>
<evidence type="ECO:0000256" key="5">
    <source>
        <dbReference type="SAM" id="Phobius"/>
    </source>
</evidence>
<organism evidence="6 7">
    <name type="scientific">Mugilogobius chulae</name>
    <name type="common">yellowstripe goby</name>
    <dbReference type="NCBI Taxonomy" id="88201"/>
    <lineage>
        <taxon>Eukaryota</taxon>
        <taxon>Metazoa</taxon>
        <taxon>Chordata</taxon>
        <taxon>Craniata</taxon>
        <taxon>Vertebrata</taxon>
        <taxon>Euteleostomi</taxon>
        <taxon>Actinopterygii</taxon>
        <taxon>Neopterygii</taxon>
        <taxon>Teleostei</taxon>
        <taxon>Neoteleostei</taxon>
        <taxon>Acanthomorphata</taxon>
        <taxon>Gobiaria</taxon>
        <taxon>Gobiiformes</taxon>
        <taxon>Gobioidei</taxon>
        <taxon>Gobiidae</taxon>
        <taxon>Gobionellinae</taxon>
        <taxon>Mugilogobius</taxon>
    </lineage>
</organism>
<gene>
    <name evidence="6" type="ORF">WMY93_004633</name>
</gene>
<sequence length="107" mass="11154">MSELSIVQPVSEAGAERLSGAWVAAYLIVFALMSPLGLGVGLGVMEADLSSGALVQAVLEGLSAGTFVYITFLEILPHELNSPGRQLLKVLFLLLGFCVMAGLTFVG</sequence>
<dbReference type="PANTHER" id="PTHR11040:SF120">
    <property type="entry name" value="ZINC TRANSPORTER ZIP2"/>
    <property type="match status" value="1"/>
</dbReference>
<proteinExistence type="predicted"/>
<feature type="transmembrane region" description="Helical" evidence="5">
    <location>
        <begin position="21"/>
        <end position="42"/>
    </location>
</feature>
<dbReference type="PANTHER" id="PTHR11040">
    <property type="entry name" value="ZINC/IRON TRANSPORTER"/>
    <property type="match status" value="1"/>
</dbReference>
<feature type="transmembrane region" description="Helical" evidence="5">
    <location>
        <begin position="87"/>
        <end position="106"/>
    </location>
</feature>
<evidence type="ECO:0008006" key="8">
    <source>
        <dbReference type="Google" id="ProtNLM"/>
    </source>
</evidence>
<feature type="transmembrane region" description="Helical" evidence="5">
    <location>
        <begin position="54"/>
        <end position="75"/>
    </location>
</feature>
<dbReference type="InterPro" id="IPR003689">
    <property type="entry name" value="ZIP"/>
</dbReference>
<dbReference type="AlphaFoldDB" id="A0AAW0PP47"/>
<dbReference type="GO" id="GO:0005886">
    <property type="term" value="C:plasma membrane"/>
    <property type="evidence" value="ECO:0007669"/>
    <property type="project" value="TreeGrafter"/>
</dbReference>
<dbReference type="Pfam" id="PF02535">
    <property type="entry name" value="Zip"/>
    <property type="match status" value="1"/>
</dbReference>
<keyword evidence="4 5" id="KW-0472">Membrane</keyword>
<keyword evidence="2 5" id="KW-0812">Transmembrane</keyword>
<keyword evidence="3 5" id="KW-1133">Transmembrane helix</keyword>
<comment type="caution">
    <text evidence="6">The sequence shown here is derived from an EMBL/GenBank/DDBJ whole genome shotgun (WGS) entry which is preliminary data.</text>
</comment>
<evidence type="ECO:0000256" key="1">
    <source>
        <dbReference type="ARBA" id="ARBA00004141"/>
    </source>
</evidence>
<dbReference type="Proteomes" id="UP001460270">
    <property type="component" value="Unassembled WGS sequence"/>
</dbReference>
<evidence type="ECO:0000313" key="6">
    <source>
        <dbReference type="EMBL" id="KAK7933737.1"/>
    </source>
</evidence>
<protein>
    <recommendedName>
        <fullName evidence="8">Solute carrier family 39 member 1</fullName>
    </recommendedName>
</protein>
<accession>A0AAW0PP47</accession>
<name>A0AAW0PP47_9GOBI</name>
<comment type="subcellular location">
    <subcellularLocation>
        <location evidence="1">Membrane</location>
        <topology evidence="1">Multi-pass membrane protein</topology>
    </subcellularLocation>
</comment>